<protein>
    <submittedName>
        <fullName evidence="3">Neur_chan_LBD domain-containing protein</fullName>
    </submittedName>
</protein>
<keyword evidence="2" id="KW-1185">Reference proteome</keyword>
<dbReference type="AlphaFoldDB" id="A0A1I7WBH3"/>
<organism evidence="2 3">
    <name type="scientific">Heterorhabditis bacteriophora</name>
    <name type="common">Entomopathogenic nematode worm</name>
    <dbReference type="NCBI Taxonomy" id="37862"/>
    <lineage>
        <taxon>Eukaryota</taxon>
        <taxon>Metazoa</taxon>
        <taxon>Ecdysozoa</taxon>
        <taxon>Nematoda</taxon>
        <taxon>Chromadorea</taxon>
        <taxon>Rhabditida</taxon>
        <taxon>Rhabditina</taxon>
        <taxon>Rhabditomorpha</taxon>
        <taxon>Strongyloidea</taxon>
        <taxon>Heterorhabditidae</taxon>
        <taxon>Heterorhabditis</taxon>
    </lineage>
</organism>
<reference evidence="3" key="1">
    <citation type="submission" date="2016-11" db="UniProtKB">
        <authorList>
            <consortium name="WormBaseParasite"/>
        </authorList>
    </citation>
    <scope>IDENTIFICATION</scope>
</reference>
<feature type="transmembrane region" description="Helical" evidence="1">
    <location>
        <begin position="121"/>
        <end position="140"/>
    </location>
</feature>
<evidence type="ECO:0000256" key="1">
    <source>
        <dbReference type="SAM" id="Phobius"/>
    </source>
</evidence>
<proteinExistence type="predicted"/>
<dbReference type="Proteomes" id="UP000095283">
    <property type="component" value="Unplaced"/>
</dbReference>
<dbReference type="WBParaSite" id="Hba_02018">
    <property type="protein sequence ID" value="Hba_02018"/>
    <property type="gene ID" value="Hba_02018"/>
</dbReference>
<name>A0A1I7WBH3_HETBA</name>
<keyword evidence="1" id="KW-0812">Transmembrane</keyword>
<accession>A0A1I7WBH3</accession>
<evidence type="ECO:0000313" key="3">
    <source>
        <dbReference type="WBParaSite" id="Hba_02018"/>
    </source>
</evidence>
<sequence>MKLCDLIYVTEVLAHSKLFCSPLFVNFIMISNKDNHKCIVYYSGTRNYWCPDLVKLYLGSLGIVQFQQLPTTLFKLNNWSYMRATIFGEISMRTETEIKDNIWSNRVDYTNGVDTVTSSALLIYQIAVLFNVISLVLFLTRREYLGFQALREYKWIKKA</sequence>
<keyword evidence="1" id="KW-0472">Membrane</keyword>
<keyword evidence="1" id="KW-1133">Transmembrane helix</keyword>
<evidence type="ECO:0000313" key="2">
    <source>
        <dbReference type="Proteomes" id="UP000095283"/>
    </source>
</evidence>